<dbReference type="EMBL" id="AHEF01000095">
    <property type="protein sequence ID" value="EOP80836.1"/>
    <property type="molecule type" value="Genomic_DNA"/>
</dbReference>
<name>A0A9W5VN44_BACCE</name>
<proteinExistence type="predicted"/>
<evidence type="ECO:0000313" key="5">
    <source>
        <dbReference type="Proteomes" id="UP000014009"/>
    </source>
</evidence>
<feature type="domain" description="Reverse transcriptase" evidence="2">
    <location>
        <begin position="69"/>
        <end position="373"/>
    </location>
</feature>
<dbReference type="PANTHER" id="PTHR34047">
    <property type="entry name" value="NUCLEAR INTRON MATURASE 1, MITOCHONDRIAL-RELATED"/>
    <property type="match status" value="1"/>
</dbReference>
<dbReference type="InterPro" id="IPR049030">
    <property type="entry name" value="AI2M-like_HNH"/>
</dbReference>
<dbReference type="Pfam" id="PF01348">
    <property type="entry name" value="Intron_maturas2"/>
    <property type="match status" value="1"/>
</dbReference>
<feature type="coiled-coil region" evidence="1">
    <location>
        <begin position="250"/>
        <end position="303"/>
    </location>
</feature>
<comment type="caution">
    <text evidence="4">The sequence shown here is derived from an EMBL/GenBank/DDBJ whole genome shotgun (WGS) entry which is preliminary data.</text>
</comment>
<dbReference type="InterPro" id="IPR000477">
    <property type="entry name" value="RT_dom"/>
</dbReference>
<dbReference type="SUPFAM" id="SSF56672">
    <property type="entry name" value="DNA/RNA polymerases"/>
    <property type="match status" value="1"/>
</dbReference>
<dbReference type="InterPro" id="IPR051083">
    <property type="entry name" value="GrpII_Intron_Splice-Mob/Def"/>
</dbReference>
<evidence type="ECO:0000313" key="4">
    <source>
        <dbReference type="EMBL" id="EOP94031.1"/>
    </source>
</evidence>
<keyword evidence="1" id="KW-0175">Coiled coil</keyword>
<sequence length="612" mass="72463">MRSPNVVLESLASKSAEQSYKYQRIYRNLYNPEFFYLAYSNIYAKEGNMTKGTDEKTIDGMSEERINKIIERLKDFSYQPKPVRRTYIPKKNGKLRPLGIPSIDDKLVQEVVRMLLTSIYEGSFHNRSHGFRPQRSCHTALYQIKKTFTAVRWFVEGDIEGFFDNIDHHTLIRILRKRIEDEKFLDLIWKFLRAGYLEKWQYNKTYSGTPQGGIISPILSNLYLNEFDNFMERYKASFDKGNTRRTNPPYNQIKSKITFRKKRIEQLRRELGEIYEEEKMNKVLQFEQEIEQLDSEWRKYESKDPMDSTYKRIQYVRYADDFLIGVIGNKDDAQQVKEDIAKFLREELKLTLSDEKTLITNSKKRAKFLGYEIAIRRDNSTKTKANGVSSRVYFLTCELFMPKDVVRRTLTDKGAIKIDKTTGEWKPIHRPALLRLDPLEILYTYNSEIRGLYNYYKLAINVCSLNTFKYPMEYSLYKTLGNKYKISIPKVKKKFWHEGSFGIKYKTKSGTKIAKLYNEGFKRNLMVSKKENTDDMPNEMIFQSRSNLIDRLKAKKCEWCGTENSPLEMHHTRKLKDLKGKKHWEKIMIARNRKTMALCIKCHDDLHAGKLD</sequence>
<evidence type="ECO:0000256" key="1">
    <source>
        <dbReference type="SAM" id="Coils"/>
    </source>
</evidence>
<dbReference type="PANTHER" id="PTHR34047:SF8">
    <property type="entry name" value="PROTEIN YKFC"/>
    <property type="match status" value="1"/>
</dbReference>
<dbReference type="InterPro" id="IPR024937">
    <property type="entry name" value="Domain_X"/>
</dbReference>
<accession>A0A9W5VN44</accession>
<protein>
    <recommendedName>
        <fullName evidence="2">Reverse transcriptase domain-containing protein</fullName>
    </recommendedName>
</protein>
<dbReference type="EMBL" id="AHEF01000029">
    <property type="protein sequence ID" value="EOP94031.1"/>
    <property type="molecule type" value="Genomic_DNA"/>
</dbReference>
<dbReference type="Pfam" id="PF21368">
    <property type="entry name" value="AI2M-like_HNH"/>
    <property type="match status" value="1"/>
</dbReference>
<reference evidence="4 5" key="1">
    <citation type="submission" date="2012-12" db="EMBL/GenBank/DDBJ databases">
        <title>The Genome Sequence of Bacillus cereus HuB4-4.</title>
        <authorList>
            <consortium name="The Broad Institute Genome Sequencing Platform"/>
            <consortium name="The Broad Institute Genome Sequencing Center for Infectious Disease"/>
            <person name="Feldgarden M."/>
            <person name="Van der Auwera G.A."/>
            <person name="Mahillon J."/>
            <person name="Duprez V."/>
            <person name="Timmery S."/>
            <person name="Mattelet C."/>
            <person name="Dierick K."/>
            <person name="Sun M."/>
            <person name="Yu Z."/>
            <person name="Zhu L."/>
            <person name="Hu X."/>
            <person name="Shank E.B."/>
            <person name="Swiecicka I."/>
            <person name="Hansen B.M."/>
            <person name="Andrup L."/>
            <person name="Walker B."/>
            <person name="Young S.K."/>
            <person name="Zeng Q."/>
            <person name="Gargeya S."/>
            <person name="Fitzgerald M."/>
            <person name="Haas B."/>
            <person name="Abouelleil A."/>
            <person name="Alvarado L."/>
            <person name="Arachchi H.M."/>
            <person name="Berlin A.M."/>
            <person name="Chapman S.B."/>
            <person name="Dewar J."/>
            <person name="Goldberg J."/>
            <person name="Griggs A."/>
            <person name="Gujja S."/>
            <person name="Hansen M."/>
            <person name="Howarth C."/>
            <person name="Imamovic A."/>
            <person name="Larimer J."/>
            <person name="McCowan C."/>
            <person name="Murphy C."/>
            <person name="Neiman D."/>
            <person name="Pearson M."/>
            <person name="Priest M."/>
            <person name="Roberts A."/>
            <person name="Saif S."/>
            <person name="Shea T."/>
            <person name="Sisk P."/>
            <person name="Sykes S."/>
            <person name="Wortman J."/>
            <person name="Nusbaum C."/>
            <person name="Birren B."/>
        </authorList>
    </citation>
    <scope>NUCLEOTIDE SEQUENCE [LARGE SCALE GENOMIC DNA]</scope>
    <source>
        <strain evidence="4 5">HuB4-4</strain>
    </source>
</reference>
<dbReference type="InterPro" id="IPR043502">
    <property type="entry name" value="DNA/RNA_pol_sf"/>
</dbReference>
<dbReference type="Proteomes" id="UP000014009">
    <property type="component" value="Unassembled WGS sequence"/>
</dbReference>
<dbReference type="PROSITE" id="PS50878">
    <property type="entry name" value="RT_POL"/>
    <property type="match status" value="1"/>
</dbReference>
<evidence type="ECO:0000313" key="3">
    <source>
        <dbReference type="EMBL" id="EOP80836.1"/>
    </source>
</evidence>
<dbReference type="RefSeq" id="WP_016097956.1">
    <property type="nucleotide sequence ID" value="NZ_KB976537.1"/>
</dbReference>
<gene>
    <name evidence="4" type="ORF">IGM_01352</name>
    <name evidence="3" type="ORF">IGM_05806</name>
</gene>
<dbReference type="AlphaFoldDB" id="A0A9W5VN44"/>
<evidence type="ECO:0000259" key="2">
    <source>
        <dbReference type="PROSITE" id="PS50878"/>
    </source>
</evidence>
<dbReference type="Pfam" id="PF00078">
    <property type="entry name" value="RVT_1"/>
    <property type="match status" value="2"/>
</dbReference>
<dbReference type="GO" id="GO:0006397">
    <property type="term" value="P:mRNA processing"/>
    <property type="evidence" value="ECO:0007669"/>
    <property type="project" value="InterPro"/>
</dbReference>
<dbReference type="CDD" id="cd01651">
    <property type="entry name" value="RT_G2_intron"/>
    <property type="match status" value="1"/>
</dbReference>
<organism evidence="4 5">
    <name type="scientific">Bacillus cereus HuB4-4</name>
    <dbReference type="NCBI Taxonomy" id="1053211"/>
    <lineage>
        <taxon>Bacteria</taxon>
        <taxon>Bacillati</taxon>
        <taxon>Bacillota</taxon>
        <taxon>Bacilli</taxon>
        <taxon>Bacillales</taxon>
        <taxon>Bacillaceae</taxon>
        <taxon>Bacillus</taxon>
        <taxon>Bacillus cereus group</taxon>
    </lineage>
</organism>